<organism evidence="9 10">
    <name type="scientific">Bicyclus anynana</name>
    <name type="common">Squinting bush brown butterfly</name>
    <dbReference type="NCBI Taxonomy" id="110368"/>
    <lineage>
        <taxon>Eukaryota</taxon>
        <taxon>Metazoa</taxon>
        <taxon>Ecdysozoa</taxon>
        <taxon>Arthropoda</taxon>
        <taxon>Hexapoda</taxon>
        <taxon>Insecta</taxon>
        <taxon>Pterygota</taxon>
        <taxon>Neoptera</taxon>
        <taxon>Endopterygota</taxon>
        <taxon>Lepidoptera</taxon>
        <taxon>Glossata</taxon>
        <taxon>Ditrysia</taxon>
        <taxon>Papilionoidea</taxon>
        <taxon>Nymphalidae</taxon>
        <taxon>Satyrinae</taxon>
        <taxon>Satyrini</taxon>
        <taxon>Mycalesina</taxon>
        <taxon>Bicyclus</taxon>
    </lineage>
</organism>
<dbReference type="InterPro" id="IPR039253">
    <property type="entry name" value="APLF"/>
</dbReference>
<dbReference type="GO" id="GO:0003906">
    <property type="term" value="F:DNA-(apurinic or apyrimidinic site) endonuclease activity"/>
    <property type="evidence" value="ECO:0007669"/>
    <property type="project" value="InterPro"/>
</dbReference>
<evidence type="ECO:0000313" key="10">
    <source>
        <dbReference type="RefSeq" id="XP_023934568.1"/>
    </source>
</evidence>
<proteinExistence type="predicted"/>
<feature type="compositionally biased region" description="Low complexity" evidence="6">
    <location>
        <begin position="282"/>
        <end position="293"/>
    </location>
</feature>
<feature type="compositionally biased region" description="Acidic residues" evidence="6">
    <location>
        <begin position="402"/>
        <end position="421"/>
    </location>
</feature>
<feature type="domain" description="PBZ-type" evidence="7">
    <location>
        <begin position="297"/>
        <end position="322"/>
    </location>
</feature>
<dbReference type="Gene3D" id="2.60.200.20">
    <property type="match status" value="1"/>
</dbReference>
<dbReference type="PANTHER" id="PTHR21315:SF2">
    <property type="entry name" value="APRATAXIN AND PNK-LIKE FACTOR"/>
    <property type="match status" value="1"/>
</dbReference>
<evidence type="ECO:0000256" key="1">
    <source>
        <dbReference type="ARBA" id="ARBA00004123"/>
    </source>
</evidence>
<dbReference type="AlphaFoldDB" id="A0A6J1MNT6"/>
<dbReference type="SUPFAM" id="SSF49879">
    <property type="entry name" value="SMAD/FHA domain"/>
    <property type="match status" value="1"/>
</dbReference>
<comment type="subcellular location">
    <subcellularLocation>
        <location evidence="1">Nucleus</location>
    </subcellularLocation>
</comment>
<evidence type="ECO:0000256" key="2">
    <source>
        <dbReference type="ARBA" id="ARBA00022763"/>
    </source>
</evidence>
<keyword evidence="3" id="KW-0378">Hydrolase</keyword>
<gene>
    <name evidence="10" type="primary">LOC112043400</name>
</gene>
<evidence type="ECO:0000259" key="7">
    <source>
        <dbReference type="Pfam" id="PF10283"/>
    </source>
</evidence>
<dbReference type="Pfam" id="PF10283">
    <property type="entry name" value="zf-CCHH"/>
    <property type="match status" value="1"/>
</dbReference>
<feature type="compositionally biased region" description="Basic and acidic residues" evidence="6">
    <location>
        <begin position="342"/>
        <end position="354"/>
    </location>
</feature>
<dbReference type="KEGG" id="bany:112043400"/>
<accession>A0A6J1MNT6</accession>
<dbReference type="GO" id="GO:0006302">
    <property type="term" value="P:double-strand break repair"/>
    <property type="evidence" value="ECO:0007669"/>
    <property type="project" value="InterPro"/>
</dbReference>
<evidence type="ECO:0000259" key="8">
    <source>
        <dbReference type="Pfam" id="PF17913"/>
    </source>
</evidence>
<keyword evidence="2" id="KW-0227">DNA damage</keyword>
<sequence>MTIKLVRTDAEDPCKIQLPLGDHVIGRGKLLECDDKRISRQHGKLNVTEDSLTITALHLNPCFYIKKGSTDTEILKQNSTTSLFNGDRFGLLPDTFWYEVLFCSGLEAPKSCESEKNTEEYCVENNDTSDETHCDKTKTCDFNSDDGFDNEINNLQSPSLIAPNNNDPTPQGLNSDATIKSVTDKSTESSAIDQNKHEPDEQTDPNSQNDPNVPTDPNLQNDPNAPNDPAVSPNNVNPTKRSHSPDNSDVKKIKTEPVEVKTESSDDVKPGPSLKQDQGVQTANGANAATNNAPLGRERCMYGANCYRKNPGHQAQFSHPRDADWGPGERGVCPYGAACARTDPRHWRDHDHPPGKLPPPRPGHKKQKRQRQRRVSTDSPEQNLVVAGKRIRKTIQRADQWSGDETDEEDPFDTDGSEEWEPGSAQSQDYSEDYF</sequence>
<feature type="compositionally biased region" description="Polar residues" evidence="6">
    <location>
        <begin position="204"/>
        <end position="224"/>
    </location>
</feature>
<feature type="compositionally biased region" description="Polar residues" evidence="6">
    <location>
        <begin position="151"/>
        <end position="181"/>
    </location>
</feature>
<dbReference type="GO" id="GO:0005634">
    <property type="term" value="C:nucleus"/>
    <property type="evidence" value="ECO:0007669"/>
    <property type="project" value="UniProtKB-SubCell"/>
</dbReference>
<dbReference type="Pfam" id="PF17913">
    <property type="entry name" value="FHA_2"/>
    <property type="match status" value="1"/>
</dbReference>
<dbReference type="RefSeq" id="XP_023934568.1">
    <property type="nucleotide sequence ID" value="XM_024078800.2"/>
</dbReference>
<keyword evidence="9" id="KW-1185">Reference proteome</keyword>
<feature type="region of interest" description="Disordered" evidence="6">
    <location>
        <begin position="149"/>
        <end position="435"/>
    </location>
</feature>
<name>A0A6J1MNT6_BICAN</name>
<evidence type="ECO:0000256" key="6">
    <source>
        <dbReference type="SAM" id="MobiDB-lite"/>
    </source>
</evidence>
<dbReference type="OrthoDB" id="10256774at2759"/>
<keyword evidence="5" id="KW-0539">Nucleus</keyword>
<protein>
    <submittedName>
        <fullName evidence="10">Aprataxin and PNK-like factor isoform X1</fullName>
    </submittedName>
</protein>
<dbReference type="FunFam" id="2.60.200.20:FF:000061">
    <property type="entry name" value="Zgc:165656 protein"/>
    <property type="match status" value="1"/>
</dbReference>
<dbReference type="GO" id="GO:0008408">
    <property type="term" value="F:3'-5' exonuclease activity"/>
    <property type="evidence" value="ECO:0007669"/>
    <property type="project" value="InterPro"/>
</dbReference>
<dbReference type="CDD" id="cd22671">
    <property type="entry name" value="FHA_APTX-like"/>
    <property type="match status" value="1"/>
</dbReference>
<feature type="domain" description="PNK FHA" evidence="8">
    <location>
        <begin position="11"/>
        <end position="62"/>
    </location>
</feature>
<feature type="compositionally biased region" description="Basic residues" evidence="6">
    <location>
        <begin position="362"/>
        <end position="374"/>
    </location>
</feature>
<dbReference type="GO" id="GO:0035861">
    <property type="term" value="C:site of double-strand break"/>
    <property type="evidence" value="ECO:0007669"/>
    <property type="project" value="TreeGrafter"/>
</dbReference>
<evidence type="ECO:0000256" key="5">
    <source>
        <dbReference type="ARBA" id="ARBA00023242"/>
    </source>
</evidence>
<dbReference type="GeneID" id="112043400"/>
<dbReference type="PANTHER" id="PTHR21315">
    <property type="entry name" value="APRATAXIN AND PNK-LIKE FACTOR-RELATED"/>
    <property type="match status" value="1"/>
</dbReference>
<reference evidence="10" key="1">
    <citation type="submission" date="2025-08" db="UniProtKB">
        <authorList>
            <consortium name="RefSeq"/>
        </authorList>
    </citation>
    <scope>IDENTIFICATION</scope>
</reference>
<evidence type="ECO:0000256" key="4">
    <source>
        <dbReference type="ARBA" id="ARBA00023204"/>
    </source>
</evidence>
<dbReference type="InterPro" id="IPR019406">
    <property type="entry name" value="APLF_PBZ"/>
</dbReference>
<evidence type="ECO:0000313" key="9">
    <source>
        <dbReference type="Proteomes" id="UP001652582"/>
    </source>
</evidence>
<evidence type="ECO:0000256" key="3">
    <source>
        <dbReference type="ARBA" id="ARBA00022801"/>
    </source>
</evidence>
<feature type="compositionally biased region" description="Basic and acidic residues" evidence="6">
    <location>
        <begin position="243"/>
        <end position="269"/>
    </location>
</feature>
<dbReference type="Proteomes" id="UP001652582">
    <property type="component" value="Chromosome 15"/>
</dbReference>
<keyword evidence="4" id="KW-0234">DNA repair</keyword>
<dbReference type="InterPro" id="IPR008984">
    <property type="entry name" value="SMAD_FHA_dom_sf"/>
</dbReference>
<dbReference type="InterPro" id="IPR041388">
    <property type="entry name" value="FHA_2"/>
</dbReference>